<dbReference type="Proteomes" id="UP001281410">
    <property type="component" value="Unassembled WGS sequence"/>
</dbReference>
<dbReference type="PANTHER" id="PTHR47718">
    <property type="entry name" value="OS01G0519700 PROTEIN"/>
    <property type="match status" value="1"/>
</dbReference>
<organism evidence="3 4">
    <name type="scientific">Dipteronia sinensis</name>
    <dbReference type="NCBI Taxonomy" id="43782"/>
    <lineage>
        <taxon>Eukaryota</taxon>
        <taxon>Viridiplantae</taxon>
        <taxon>Streptophyta</taxon>
        <taxon>Embryophyta</taxon>
        <taxon>Tracheophyta</taxon>
        <taxon>Spermatophyta</taxon>
        <taxon>Magnoliopsida</taxon>
        <taxon>eudicotyledons</taxon>
        <taxon>Gunneridae</taxon>
        <taxon>Pentapetalae</taxon>
        <taxon>rosids</taxon>
        <taxon>malvids</taxon>
        <taxon>Sapindales</taxon>
        <taxon>Sapindaceae</taxon>
        <taxon>Hippocastanoideae</taxon>
        <taxon>Acereae</taxon>
        <taxon>Dipteronia</taxon>
    </lineage>
</organism>
<evidence type="ECO:0008006" key="5">
    <source>
        <dbReference type="Google" id="ProtNLM"/>
    </source>
</evidence>
<sequence length="222" mass="25635">MASSSKNHVDGIETVSVIGNDKKPREDMEFETLDDIYKMYNEYAKEVGFCVRKYKSLKRLGEPYMKYFSRSKEGSYKPGAKSEKKNKYRNERFECNAKVIARRIPNTSKWVISQFVEEHNHELTTPRRANGTSKKSYAFYGDVIVFDTTHKTNKYDIKFAPFVGVNNHGQTIAFACAFLTHETIESFRWCFEAFKEAMLGSPPIMMITDLDTAIANALYHPK</sequence>
<evidence type="ECO:0000259" key="1">
    <source>
        <dbReference type="Pfam" id="PF03101"/>
    </source>
</evidence>
<comment type="caution">
    <text evidence="3">The sequence shown here is derived from an EMBL/GenBank/DDBJ whole genome shotgun (WGS) entry which is preliminary data.</text>
</comment>
<proteinExistence type="predicted"/>
<dbReference type="Pfam" id="PF10551">
    <property type="entry name" value="MULE"/>
    <property type="match status" value="1"/>
</dbReference>
<keyword evidence="4" id="KW-1185">Reference proteome</keyword>
<dbReference type="AlphaFoldDB" id="A0AAE0E230"/>
<gene>
    <name evidence="3" type="ORF">Dsin_018988</name>
</gene>
<dbReference type="InterPro" id="IPR004330">
    <property type="entry name" value="FAR1_DNA_bnd_dom"/>
</dbReference>
<reference evidence="3" key="1">
    <citation type="journal article" date="2023" name="Plant J.">
        <title>Genome sequences and population genomics provide insights into the demographic history, inbreeding, and mutation load of two 'living fossil' tree species of Dipteronia.</title>
        <authorList>
            <person name="Feng Y."/>
            <person name="Comes H.P."/>
            <person name="Chen J."/>
            <person name="Zhu S."/>
            <person name="Lu R."/>
            <person name="Zhang X."/>
            <person name="Li P."/>
            <person name="Qiu J."/>
            <person name="Olsen K.M."/>
            <person name="Qiu Y."/>
        </authorList>
    </citation>
    <scope>NUCLEOTIDE SEQUENCE</scope>
    <source>
        <strain evidence="3">NBL</strain>
    </source>
</reference>
<evidence type="ECO:0000313" key="3">
    <source>
        <dbReference type="EMBL" id="KAK3204942.1"/>
    </source>
</evidence>
<dbReference type="InterPro" id="IPR018289">
    <property type="entry name" value="MULE_transposase_dom"/>
</dbReference>
<name>A0AAE0E230_9ROSI</name>
<dbReference type="EMBL" id="JANJYJ010000006">
    <property type="protein sequence ID" value="KAK3204942.1"/>
    <property type="molecule type" value="Genomic_DNA"/>
</dbReference>
<accession>A0AAE0E230</accession>
<feature type="domain" description="FAR1" evidence="1">
    <location>
        <begin position="39"/>
        <end position="124"/>
    </location>
</feature>
<protein>
    <recommendedName>
        <fullName evidence="5">Protein FAR1-RELATED SEQUENCE</fullName>
    </recommendedName>
</protein>
<evidence type="ECO:0000313" key="4">
    <source>
        <dbReference type="Proteomes" id="UP001281410"/>
    </source>
</evidence>
<evidence type="ECO:0000259" key="2">
    <source>
        <dbReference type="Pfam" id="PF10551"/>
    </source>
</evidence>
<dbReference type="Pfam" id="PF03101">
    <property type="entry name" value="FAR1"/>
    <property type="match status" value="1"/>
</dbReference>
<feature type="domain" description="MULE transposase" evidence="2">
    <location>
        <begin position="143"/>
        <end position="218"/>
    </location>
</feature>